<sequence>HILFNCSHPEQAIVWRLAGEFWAKKLGSPLLAPSLGMVLGSVLTMFEEEMNAKPSGANRLYRILVTESTYLIWKLSNKSVTQNRGTAPSAYAAHKRWVSLMNEQLKIDCFMATAKSNQNKILVPPGVVLQTWSRTLLNEMSLPKDWLRDPRVLVGI</sequence>
<comment type="caution">
    <text evidence="1">The sequence shown here is derived from an EMBL/GenBank/DDBJ whole genome shotgun (WGS) entry which is preliminary data.</text>
</comment>
<feature type="non-terminal residue" evidence="1">
    <location>
        <position position="1"/>
    </location>
</feature>
<proteinExistence type="predicted"/>
<dbReference type="EMBL" id="JARJLG010000236">
    <property type="protein sequence ID" value="KAJ7724596.1"/>
    <property type="molecule type" value="Genomic_DNA"/>
</dbReference>
<gene>
    <name evidence="1" type="ORF">DFH07DRAFT_724112</name>
</gene>
<accession>A0AAD7HNA4</accession>
<evidence type="ECO:0000313" key="2">
    <source>
        <dbReference type="Proteomes" id="UP001215280"/>
    </source>
</evidence>
<organism evidence="1 2">
    <name type="scientific">Mycena maculata</name>
    <dbReference type="NCBI Taxonomy" id="230809"/>
    <lineage>
        <taxon>Eukaryota</taxon>
        <taxon>Fungi</taxon>
        <taxon>Dikarya</taxon>
        <taxon>Basidiomycota</taxon>
        <taxon>Agaricomycotina</taxon>
        <taxon>Agaricomycetes</taxon>
        <taxon>Agaricomycetidae</taxon>
        <taxon>Agaricales</taxon>
        <taxon>Marasmiineae</taxon>
        <taxon>Mycenaceae</taxon>
        <taxon>Mycena</taxon>
    </lineage>
</organism>
<evidence type="ECO:0000313" key="1">
    <source>
        <dbReference type="EMBL" id="KAJ7724596.1"/>
    </source>
</evidence>
<reference evidence="1" key="1">
    <citation type="submission" date="2023-03" db="EMBL/GenBank/DDBJ databases">
        <title>Massive genome expansion in bonnet fungi (Mycena s.s.) driven by repeated elements and novel gene families across ecological guilds.</title>
        <authorList>
            <consortium name="Lawrence Berkeley National Laboratory"/>
            <person name="Harder C.B."/>
            <person name="Miyauchi S."/>
            <person name="Viragh M."/>
            <person name="Kuo A."/>
            <person name="Thoen E."/>
            <person name="Andreopoulos B."/>
            <person name="Lu D."/>
            <person name="Skrede I."/>
            <person name="Drula E."/>
            <person name="Henrissat B."/>
            <person name="Morin E."/>
            <person name="Kohler A."/>
            <person name="Barry K."/>
            <person name="LaButti K."/>
            <person name="Morin E."/>
            <person name="Salamov A."/>
            <person name="Lipzen A."/>
            <person name="Mereny Z."/>
            <person name="Hegedus B."/>
            <person name="Baldrian P."/>
            <person name="Stursova M."/>
            <person name="Weitz H."/>
            <person name="Taylor A."/>
            <person name="Grigoriev I.V."/>
            <person name="Nagy L.G."/>
            <person name="Martin F."/>
            <person name="Kauserud H."/>
        </authorList>
    </citation>
    <scope>NUCLEOTIDE SEQUENCE</scope>
    <source>
        <strain evidence="1">CBHHK188m</strain>
    </source>
</reference>
<name>A0AAD7HNA4_9AGAR</name>
<protein>
    <submittedName>
        <fullName evidence="1">Uncharacterized protein</fullName>
    </submittedName>
</protein>
<feature type="non-terminal residue" evidence="1">
    <location>
        <position position="156"/>
    </location>
</feature>
<dbReference type="Proteomes" id="UP001215280">
    <property type="component" value="Unassembled WGS sequence"/>
</dbReference>
<keyword evidence="2" id="KW-1185">Reference proteome</keyword>
<dbReference type="AlphaFoldDB" id="A0AAD7HNA4"/>